<gene>
    <name evidence="1" type="ORF">B0I31_109250</name>
</gene>
<dbReference type="Proteomes" id="UP000241118">
    <property type="component" value="Unassembled WGS sequence"/>
</dbReference>
<dbReference type="OrthoDB" id="3535216at2"/>
<keyword evidence="2" id="KW-1185">Reference proteome</keyword>
<comment type="caution">
    <text evidence="1">The sequence shown here is derived from an EMBL/GenBank/DDBJ whole genome shotgun (WGS) entry which is preliminary data.</text>
</comment>
<evidence type="ECO:0000313" key="2">
    <source>
        <dbReference type="Proteomes" id="UP000241118"/>
    </source>
</evidence>
<dbReference type="EMBL" id="PYAX01000009">
    <property type="protein sequence ID" value="PSL53460.1"/>
    <property type="molecule type" value="Genomic_DNA"/>
</dbReference>
<accession>A0A2P8I4S7</accession>
<dbReference type="AlphaFoldDB" id="A0A2P8I4S7"/>
<protein>
    <submittedName>
        <fullName evidence="1">Uncharacterized protein</fullName>
    </submittedName>
</protein>
<dbReference type="RefSeq" id="WP_106618158.1">
    <property type="nucleotide sequence ID" value="NZ_PYAX01000009.1"/>
</dbReference>
<sequence>MIGISSRVDDVVSFYRALEESDRPRAYFEFVDVEGWVDEGARALYETVEHEGELIAIRQIELPSAGGVHRYSWRRMEDAFGGLTDEPIDPHEDPVKPIPREAFVEVWNSLPHEV</sequence>
<proteinExistence type="predicted"/>
<reference evidence="1 2" key="1">
    <citation type="submission" date="2018-03" db="EMBL/GenBank/DDBJ databases">
        <title>Genomic Encyclopedia of Type Strains, Phase III (KMG-III): the genomes of soil and plant-associated and newly described type strains.</title>
        <authorList>
            <person name="Whitman W."/>
        </authorList>
    </citation>
    <scope>NUCLEOTIDE SEQUENCE [LARGE SCALE GENOMIC DNA]</scope>
    <source>
        <strain evidence="1 2">CGMCC 4.7097</strain>
    </source>
</reference>
<evidence type="ECO:0000313" key="1">
    <source>
        <dbReference type="EMBL" id="PSL53460.1"/>
    </source>
</evidence>
<organism evidence="1 2">
    <name type="scientific">Saccharothrix carnea</name>
    <dbReference type="NCBI Taxonomy" id="1280637"/>
    <lineage>
        <taxon>Bacteria</taxon>
        <taxon>Bacillati</taxon>
        <taxon>Actinomycetota</taxon>
        <taxon>Actinomycetes</taxon>
        <taxon>Pseudonocardiales</taxon>
        <taxon>Pseudonocardiaceae</taxon>
        <taxon>Saccharothrix</taxon>
    </lineage>
</organism>
<name>A0A2P8I4S7_SACCR</name>